<keyword evidence="6 8" id="KW-1133">Transmembrane helix</keyword>
<keyword evidence="4 8" id="KW-1003">Cell membrane</keyword>
<evidence type="ECO:0000256" key="5">
    <source>
        <dbReference type="ARBA" id="ARBA00022692"/>
    </source>
</evidence>
<keyword evidence="5 8" id="KW-0812">Transmembrane</keyword>
<comment type="caution">
    <text evidence="10">The sequence shown here is derived from an EMBL/GenBank/DDBJ whole genome shotgun (WGS) entry which is preliminary data.</text>
</comment>
<feature type="transmembrane region" description="Helical" evidence="8">
    <location>
        <begin position="55"/>
        <end position="76"/>
    </location>
</feature>
<dbReference type="GO" id="GO:0005283">
    <property type="term" value="F:amino acid:sodium symporter activity"/>
    <property type="evidence" value="ECO:0007669"/>
    <property type="project" value="InterPro"/>
</dbReference>
<sequence>MNKRLLTLLLMIVPMFTFAQEKGLAEKINEGFQPIADAWGSFVFYPVKLGGGVEMPLVIIMLLAAGLIFTILFKFVNIRLFPVSINIVRGKYDDVDHVTSGVMAGDPTPGGDAIETIRVEGEEGEVSHFQALTAALSGTVGLGNIAGVAVALSLGGPGATFWMIMAGLIGMSSKFVECTLGVKYRDVGEDGTIYGGPMYYLKKGLADVGKSTLGKVLAVIFAVMVVGGSFGGGNMFQANQAAQQFTSMIGADSLSAALVFGLIMAALVAIVIIGGIKRIGNITEKIVPFMVGIYFLAAIVILAANFSHIGSAFGQIIDGAFNAKGISGGLLGVLIIGFQRAAFSNEAGVGSAAIAHSAVKTKYPASEGLVALLEPFIDTVVVCTMTALVIIITNGDGSIMTYGVKSPDGVLATSKAFASVIPWFPYVLTLAVVLFAFSTMLSWSYYGLQGWMFLFGRSKASDYAYKILFCLFVIVGSVASLGAVTDFSDAMIFAMAVPNVIGLFFLFPKVREELSKYLKAIGVLKA</sequence>
<dbReference type="STRING" id="1635173.WH52_08285"/>
<dbReference type="InterPro" id="IPR001463">
    <property type="entry name" value="Na/Ala_symport"/>
</dbReference>
<feature type="transmembrane region" description="Helical" evidence="8">
    <location>
        <begin position="212"/>
        <end position="233"/>
    </location>
</feature>
<dbReference type="Proteomes" id="UP000194221">
    <property type="component" value="Unassembled WGS sequence"/>
</dbReference>
<dbReference type="RefSeq" id="WP_086030485.1">
    <property type="nucleotide sequence ID" value="NZ_LAPZ01000005.1"/>
</dbReference>
<feature type="signal peptide" evidence="9">
    <location>
        <begin position="1"/>
        <end position="19"/>
    </location>
</feature>
<evidence type="ECO:0000256" key="8">
    <source>
        <dbReference type="RuleBase" id="RU363064"/>
    </source>
</evidence>
<comment type="similarity">
    <text evidence="2 8">Belongs to the alanine or glycine:cation symporter (AGCS) (TC 2.A.25) family.</text>
</comment>
<dbReference type="GO" id="GO:0005886">
    <property type="term" value="C:plasma membrane"/>
    <property type="evidence" value="ECO:0007669"/>
    <property type="project" value="UniProtKB-SubCell"/>
</dbReference>
<evidence type="ECO:0000256" key="1">
    <source>
        <dbReference type="ARBA" id="ARBA00004651"/>
    </source>
</evidence>
<keyword evidence="7 8" id="KW-0472">Membrane</keyword>
<evidence type="ECO:0000313" key="11">
    <source>
        <dbReference type="Proteomes" id="UP000194221"/>
    </source>
</evidence>
<dbReference type="Pfam" id="PF01235">
    <property type="entry name" value="Na_Ala_symp"/>
    <property type="match status" value="1"/>
</dbReference>
<feature type="transmembrane region" description="Helical" evidence="8">
    <location>
        <begin position="463"/>
        <end position="484"/>
    </location>
</feature>
<feature type="transmembrane region" description="Helical" evidence="8">
    <location>
        <begin position="490"/>
        <end position="507"/>
    </location>
</feature>
<organism evidence="10 11">
    <name type="scientific">Tenacibaculum holothuriorum</name>
    <dbReference type="NCBI Taxonomy" id="1635173"/>
    <lineage>
        <taxon>Bacteria</taxon>
        <taxon>Pseudomonadati</taxon>
        <taxon>Bacteroidota</taxon>
        <taxon>Flavobacteriia</taxon>
        <taxon>Flavobacteriales</taxon>
        <taxon>Flavobacteriaceae</taxon>
        <taxon>Tenacibaculum</taxon>
    </lineage>
</organism>
<evidence type="ECO:0000256" key="3">
    <source>
        <dbReference type="ARBA" id="ARBA00022448"/>
    </source>
</evidence>
<evidence type="ECO:0000256" key="4">
    <source>
        <dbReference type="ARBA" id="ARBA00022475"/>
    </source>
</evidence>
<comment type="subcellular location">
    <subcellularLocation>
        <location evidence="1 8">Cell membrane</location>
        <topology evidence="1 8">Multi-pass membrane protein</topology>
    </subcellularLocation>
</comment>
<keyword evidence="11" id="KW-1185">Reference proteome</keyword>
<dbReference type="PANTHER" id="PTHR30330:SF3">
    <property type="entry name" value="TRANSCRIPTIONAL REGULATOR, LRP FAMILY"/>
    <property type="match status" value="1"/>
</dbReference>
<dbReference type="OrthoDB" id="9804874at2"/>
<dbReference type="EMBL" id="LAPZ01000005">
    <property type="protein sequence ID" value="OSY88018.1"/>
    <property type="molecule type" value="Genomic_DNA"/>
</dbReference>
<keyword evidence="3 8" id="KW-0813">Transport</keyword>
<accession>A0A1Y2PEB4</accession>
<feature type="transmembrane region" description="Helical" evidence="8">
    <location>
        <begin position="253"/>
        <end position="274"/>
    </location>
</feature>
<feature type="transmembrane region" description="Helical" evidence="8">
    <location>
        <begin position="423"/>
        <end position="443"/>
    </location>
</feature>
<protein>
    <submittedName>
        <fullName evidence="10">D-alanine glycine permease</fullName>
    </submittedName>
</protein>
<feature type="transmembrane region" description="Helical" evidence="8">
    <location>
        <begin position="286"/>
        <end position="307"/>
    </location>
</feature>
<evidence type="ECO:0000256" key="2">
    <source>
        <dbReference type="ARBA" id="ARBA00009261"/>
    </source>
</evidence>
<evidence type="ECO:0000256" key="7">
    <source>
        <dbReference type="ARBA" id="ARBA00023136"/>
    </source>
</evidence>
<dbReference type="InParanoid" id="A0A1Y2PEB4"/>
<dbReference type="Gene3D" id="1.20.1740.10">
    <property type="entry name" value="Amino acid/polyamine transporter I"/>
    <property type="match status" value="1"/>
</dbReference>
<feature type="chain" id="PRO_5012960368" evidence="9">
    <location>
        <begin position="20"/>
        <end position="526"/>
    </location>
</feature>
<keyword evidence="9" id="KW-0732">Signal</keyword>
<dbReference type="AlphaFoldDB" id="A0A1Y2PEB4"/>
<feature type="transmembrane region" description="Helical" evidence="8">
    <location>
        <begin position="369"/>
        <end position="392"/>
    </location>
</feature>
<reference evidence="10 11" key="1">
    <citation type="submission" date="2015-03" db="EMBL/GenBank/DDBJ databases">
        <title>Genome sequence of Tenacibaculum sp. S2-2, isolated from intestinal microbiota of sea cucumber, Apostichopus japonicas.</title>
        <authorList>
            <person name="Shao Z."/>
            <person name="Wang L."/>
            <person name="Li X."/>
        </authorList>
    </citation>
    <scope>NUCLEOTIDE SEQUENCE [LARGE SCALE GENOMIC DNA]</scope>
    <source>
        <strain evidence="10 11">S2-2</strain>
    </source>
</reference>
<evidence type="ECO:0000256" key="6">
    <source>
        <dbReference type="ARBA" id="ARBA00022989"/>
    </source>
</evidence>
<dbReference type="NCBIfam" id="TIGR00835">
    <property type="entry name" value="agcS"/>
    <property type="match status" value="1"/>
</dbReference>
<dbReference type="PRINTS" id="PR00175">
    <property type="entry name" value="NAALASMPORT"/>
</dbReference>
<dbReference type="PANTHER" id="PTHR30330">
    <property type="entry name" value="AGSS FAMILY TRANSPORTER, SODIUM-ALANINE"/>
    <property type="match status" value="1"/>
</dbReference>
<evidence type="ECO:0000256" key="9">
    <source>
        <dbReference type="SAM" id="SignalP"/>
    </source>
</evidence>
<keyword evidence="8" id="KW-0769">Symport</keyword>
<evidence type="ECO:0000313" key="10">
    <source>
        <dbReference type="EMBL" id="OSY88018.1"/>
    </source>
</evidence>
<gene>
    <name evidence="10" type="ORF">WH52_08285</name>
</gene>
<name>A0A1Y2PEB4_9FLAO</name>
<proteinExistence type="inferred from homology"/>